<evidence type="ECO:0000259" key="1">
    <source>
        <dbReference type="Pfam" id="PF09364"/>
    </source>
</evidence>
<dbReference type="Gene3D" id="3.40.50.970">
    <property type="match status" value="2"/>
</dbReference>
<dbReference type="PANTHER" id="PTHR31273">
    <property type="entry name" value="PHOSPHOKETOLASE-RELATED"/>
    <property type="match status" value="1"/>
</dbReference>
<sequence length="816" mass="89664">MTAHFYAAETDLLHVEQEAQRLRASDPEFAAWAEGHGVIVHQPLTQVRIAGLLDQQEQQGEDRRFLLQTLKAADRLANAAMWLVVHATYAKKVDVEGQPLKPGDFKEDPQGHTGGSLNMVPAYVGYMLSNLLGGTTRSWLMEQGHCVAAIDSVNLLLGNQKEVHAKAYPEWSSEVLSRFVQDFYSYALTDEGKPASPLGSHMNVNTAGAVSEGGYLGFTALQYVHASEKGERLVAFLSDGAFEEQRGSDWSPLWWRAEDTGWVVPIMIANGRRIDQRSTLMMEGGADWFADHLYHHGFQPAVIDGRDPAAFAWGILMGEQWLEDEAAEIAAGRRQYPARLPYVIAEAPKGYGFPGAGTNRAHGTPLPGNPAKDEEARRLFNEGASRLWVATDELHQAVKSFQQHQLQRRCLERDHPLANRRVESPQIPQLSELMVQKAEHSPMAAVDVAFCALIKANPKLRVRVGNPDEISSNNMNLTLAKLKHRVPQPELSQDEALDGAVITALNEEAVVSAALANKGGLNLAVSYEAFAVKMLGALRQEIIFSRHQIEKGERPGWLSVPVISSSHLWENGKNEQSHQDPTLAEALMGEMADVSRVLFPADANSAAAALLDVYRYTGQIANLVIPKRSLPVHLSAEQAQELAKNGALWMAGKADAPLQLVAIGAYQLTQALLAWRRLDARGQKASLVYLQEPGRFRVPRDKEEAAWQAPTAVRERLFPSTVSKRVFLCHGRPEVFLGHLRSLDLGAAHTQALGYINRGGTLDVMGLLLANQCSWAHAVQACAEVTGQALDTWLEAKEIQALQGQAPLTELLNLGR</sequence>
<dbReference type="EMBL" id="FOLH01000008">
    <property type="protein sequence ID" value="SFC49970.1"/>
    <property type="molecule type" value="Genomic_DNA"/>
</dbReference>
<dbReference type="SUPFAM" id="SSF52518">
    <property type="entry name" value="Thiamin diphosphate-binding fold (THDP-binding)"/>
    <property type="match status" value="2"/>
</dbReference>
<reference evidence="2 3" key="1">
    <citation type="submission" date="2016-10" db="EMBL/GenBank/DDBJ databases">
        <authorList>
            <person name="de Groot N.N."/>
        </authorList>
    </citation>
    <scope>NUCLEOTIDE SEQUENCE [LARGE SCALE GENOMIC DNA]</scope>
    <source>
        <strain evidence="2 3">DSM 18438</strain>
    </source>
</reference>
<evidence type="ECO:0000313" key="2">
    <source>
        <dbReference type="EMBL" id="SFC49970.1"/>
    </source>
</evidence>
<name>A0A1I1JX84_9GAMM</name>
<dbReference type="PANTHER" id="PTHR31273:SF0">
    <property type="entry name" value="PHOSPHOKETOLASE-RELATED"/>
    <property type="match status" value="1"/>
</dbReference>
<dbReference type="AlphaFoldDB" id="A0A1I1JX84"/>
<dbReference type="Pfam" id="PF09364">
    <property type="entry name" value="XFP_N"/>
    <property type="match status" value="1"/>
</dbReference>
<dbReference type="Pfam" id="PF03894">
    <property type="entry name" value="XFP"/>
    <property type="match status" value="1"/>
</dbReference>
<protein>
    <submittedName>
        <fullName evidence="2">Phosphoketolase</fullName>
    </submittedName>
</protein>
<dbReference type="GO" id="GO:0005975">
    <property type="term" value="P:carbohydrate metabolic process"/>
    <property type="evidence" value="ECO:0007669"/>
    <property type="project" value="InterPro"/>
</dbReference>
<evidence type="ECO:0000313" key="3">
    <source>
        <dbReference type="Proteomes" id="UP000199058"/>
    </source>
</evidence>
<dbReference type="InterPro" id="IPR018970">
    <property type="entry name" value="Xul5P/Fru6P_PKetolase_N"/>
</dbReference>
<dbReference type="GO" id="GO:0016832">
    <property type="term" value="F:aldehyde-lyase activity"/>
    <property type="evidence" value="ECO:0007669"/>
    <property type="project" value="InterPro"/>
</dbReference>
<keyword evidence="3" id="KW-1185">Reference proteome</keyword>
<dbReference type="InterPro" id="IPR029061">
    <property type="entry name" value="THDP-binding"/>
</dbReference>
<dbReference type="RefSeq" id="WP_091965088.1">
    <property type="nucleotide sequence ID" value="NZ_FOLH01000008.1"/>
</dbReference>
<organism evidence="2 3">
    <name type="scientific">Marinospirillum celere</name>
    <dbReference type="NCBI Taxonomy" id="1122252"/>
    <lineage>
        <taxon>Bacteria</taxon>
        <taxon>Pseudomonadati</taxon>
        <taxon>Pseudomonadota</taxon>
        <taxon>Gammaproteobacteria</taxon>
        <taxon>Oceanospirillales</taxon>
        <taxon>Oceanospirillaceae</taxon>
        <taxon>Marinospirillum</taxon>
    </lineage>
</organism>
<dbReference type="OrthoDB" id="9758450at2"/>
<feature type="domain" description="Xylulose 5-phosphate/Fructose 6-phosphate phosphoketolase N-terminal" evidence="1">
    <location>
        <begin position="69"/>
        <end position="375"/>
    </location>
</feature>
<accession>A0A1I1JX84</accession>
<proteinExistence type="predicted"/>
<dbReference type="STRING" id="1122252.SAMN05660443_2873"/>
<gene>
    <name evidence="2" type="ORF">SAMN05660443_2873</name>
</gene>
<dbReference type="InterPro" id="IPR005593">
    <property type="entry name" value="Xul5P/Fru6P_PKetolase"/>
</dbReference>
<dbReference type="Proteomes" id="UP000199058">
    <property type="component" value="Unassembled WGS sequence"/>
</dbReference>